<dbReference type="Proteomes" id="UP000225544">
    <property type="component" value="Segment"/>
</dbReference>
<evidence type="ECO:0000313" key="2">
    <source>
        <dbReference type="EMBL" id="ASR84172.1"/>
    </source>
</evidence>
<dbReference type="KEGG" id="vg:65071793"/>
<sequence length="292" mass="31234">MPIRRSGLAFERNYTQIPNSWLRDARLSYRARGVLAMLMTHAEGWQISTEAIINGGLEGRDAIRGTIKELADLGYLTRETARSEGRFSGTDYAISEPHTEAPAPENPSTVDSPGPENPAPVFPAPVNHPLRTLSSKEDHIEEEHSVTADAVTGGEGESGQGELIPVEAATGSALMMAQTGTESVEAVIAKRAYDGTGGALTFMAIKGIAKWAVHTKGAHPGAVDNAIATLYRNGRAVTKQTVGQFLDGIITPTGRTNRPVESTTDTRVSQTLAMLSEVPSEEADPFQLRITE</sequence>
<keyword evidence="3" id="KW-1185">Reference proteome</keyword>
<accession>A0A222ZIS7</accession>
<gene>
    <name evidence="2" type="primary">84</name>
    <name evidence="2" type="ORF">SEA_WHEELBITE_84</name>
</gene>
<dbReference type="EMBL" id="MF140434">
    <property type="protein sequence ID" value="ASR84172.1"/>
    <property type="molecule type" value="Genomic_DNA"/>
</dbReference>
<evidence type="ECO:0000313" key="3">
    <source>
        <dbReference type="Proteomes" id="UP000225544"/>
    </source>
</evidence>
<evidence type="ECO:0000256" key="1">
    <source>
        <dbReference type="SAM" id="MobiDB-lite"/>
    </source>
</evidence>
<dbReference type="RefSeq" id="YP_010082792.1">
    <property type="nucleotide sequence ID" value="NC_055034.1"/>
</dbReference>
<name>A0A222ZIS7_9CAUD</name>
<protein>
    <submittedName>
        <fullName evidence="2">HTH DNA binding domain protein</fullName>
    </submittedName>
</protein>
<dbReference type="GeneID" id="65071793"/>
<feature type="compositionally biased region" description="Basic and acidic residues" evidence="1">
    <location>
        <begin position="134"/>
        <end position="146"/>
    </location>
</feature>
<reference evidence="3" key="1">
    <citation type="submission" date="2017-05" db="EMBL/GenBank/DDBJ databases">
        <authorList>
            <person name="Aguayo I.A."/>
            <person name="Haubrich L.A."/>
            <person name="Lawand A."/>
            <person name="Nayek S."/>
            <person name="Syed N."/>
            <person name="Wagner P.E."/>
            <person name="Donegan-Quick R."/>
            <person name="Kim T."/>
            <person name="Visi D.K."/>
            <person name="Allen M.S."/>
            <person name="Hughes L.E."/>
            <person name="Stoner T.H."/>
            <person name="Garlena R.A."/>
            <person name="Russell D.A."/>
            <person name="Pope W.H."/>
            <person name="Jacobs-Sera D."/>
            <person name="Hatfull G.F."/>
        </authorList>
    </citation>
    <scope>NUCLEOTIDE SEQUENCE [LARGE SCALE GENOMIC DNA]</scope>
</reference>
<feature type="region of interest" description="Disordered" evidence="1">
    <location>
        <begin position="86"/>
        <end position="161"/>
    </location>
</feature>
<proteinExistence type="predicted"/>
<organism evidence="2 3">
    <name type="scientific">Arthrobacter phage Wheelbite</name>
    <dbReference type="NCBI Taxonomy" id="2015873"/>
    <lineage>
        <taxon>Viruses</taxon>
        <taxon>Duplodnaviria</taxon>
        <taxon>Heunggongvirae</taxon>
        <taxon>Uroviricota</taxon>
        <taxon>Caudoviricetes</taxon>
        <taxon>Laroyevirus</taxon>
        <taxon>Laroyevirus wheelbite</taxon>
    </lineage>
</organism>